<dbReference type="InterPro" id="IPR036457">
    <property type="entry name" value="PPM-type-like_dom_sf"/>
</dbReference>
<dbReference type="InterPro" id="IPR001932">
    <property type="entry name" value="PPM-type_phosphatase-like_dom"/>
</dbReference>
<dbReference type="Gene3D" id="3.60.40.10">
    <property type="entry name" value="PPM-type phosphatase domain"/>
    <property type="match status" value="1"/>
</dbReference>
<dbReference type="RefSeq" id="WP_210652685.1">
    <property type="nucleotide sequence ID" value="NZ_JAGKQQ010000001.1"/>
</dbReference>
<dbReference type="Proteomes" id="UP000676565">
    <property type="component" value="Unassembled WGS sequence"/>
</dbReference>
<evidence type="ECO:0000256" key="2">
    <source>
        <dbReference type="PROSITE-ProRule" id="PRU00169"/>
    </source>
</evidence>
<reference evidence="4 5" key="1">
    <citation type="submission" date="2021-04" db="EMBL/GenBank/DDBJ databases">
        <authorList>
            <person name="Ivanova A."/>
        </authorList>
    </citation>
    <scope>NUCLEOTIDE SEQUENCE [LARGE SCALE GENOMIC DNA]</scope>
    <source>
        <strain evidence="4 5">G18</strain>
    </source>
</reference>
<sequence length="386" mass="42579">MRETHPIKVLLVDDQPMVGETVRRMLADEPDVEFRFCSKPTDAIDVANEFKPTVILQDLVMPDIDGLQLVRYFRANSGTRDVPLVVLSSKEEPTVKAKAFALGANDYMVKLPDKLEVVARVKYHSRGFVALLERNEAYRALAETQREMAAELARAARYVQSLLPVPLTSGPIRIAWKFVPSTQLAGDMFGYHWLDPEHLALYLLDVSGHGVGSALLAVSAANVLSANSIPGADARDPGAVVTKLNDMFQMERQDGKYFTIWYGVYRPADKTLAYCNAGHPPAFLLSAGTIHSLEADAPAVGMMPDLPYATNTVPVAEGARLLVFSDGIMEVEQADGTMWPFADFLERVTSQLTTDGDLLSRHLDFVRALGGREVLADDFSMMDIRF</sequence>
<proteinExistence type="predicted"/>
<dbReference type="PROSITE" id="PS50110">
    <property type="entry name" value="RESPONSE_REGULATORY"/>
    <property type="match status" value="1"/>
</dbReference>
<keyword evidence="1" id="KW-0378">Hydrolase</keyword>
<dbReference type="Gene3D" id="3.40.50.2300">
    <property type="match status" value="1"/>
</dbReference>
<dbReference type="PANTHER" id="PTHR43156:SF2">
    <property type="entry name" value="STAGE II SPORULATION PROTEIN E"/>
    <property type="match status" value="1"/>
</dbReference>
<dbReference type="Pfam" id="PF07228">
    <property type="entry name" value="SpoIIE"/>
    <property type="match status" value="1"/>
</dbReference>
<dbReference type="SUPFAM" id="SSF52172">
    <property type="entry name" value="CheY-like"/>
    <property type="match status" value="1"/>
</dbReference>
<dbReference type="InterPro" id="IPR052016">
    <property type="entry name" value="Bact_Sigma-Reg"/>
</dbReference>
<dbReference type="SUPFAM" id="SSF81606">
    <property type="entry name" value="PP2C-like"/>
    <property type="match status" value="1"/>
</dbReference>
<dbReference type="SMART" id="SM00331">
    <property type="entry name" value="PP2C_SIG"/>
    <property type="match status" value="1"/>
</dbReference>
<dbReference type="InterPro" id="IPR001789">
    <property type="entry name" value="Sig_transdc_resp-reg_receiver"/>
</dbReference>
<dbReference type="InterPro" id="IPR011006">
    <property type="entry name" value="CheY-like_superfamily"/>
</dbReference>
<evidence type="ECO:0000313" key="5">
    <source>
        <dbReference type="Proteomes" id="UP000676565"/>
    </source>
</evidence>
<dbReference type="EMBL" id="JAGKQQ010000001">
    <property type="protein sequence ID" value="MBP3954563.1"/>
    <property type="molecule type" value="Genomic_DNA"/>
</dbReference>
<accession>A0ABS5BLK0</accession>
<evidence type="ECO:0000313" key="4">
    <source>
        <dbReference type="EMBL" id="MBP3954563.1"/>
    </source>
</evidence>
<evidence type="ECO:0000256" key="1">
    <source>
        <dbReference type="ARBA" id="ARBA00022801"/>
    </source>
</evidence>
<keyword evidence="5" id="KW-1185">Reference proteome</keyword>
<evidence type="ECO:0000259" key="3">
    <source>
        <dbReference type="PROSITE" id="PS50110"/>
    </source>
</evidence>
<protein>
    <submittedName>
        <fullName evidence="4">SpoIIE family protein phosphatase</fullName>
    </submittedName>
</protein>
<organism evidence="4 5">
    <name type="scientific">Gemmata palustris</name>
    <dbReference type="NCBI Taxonomy" id="2822762"/>
    <lineage>
        <taxon>Bacteria</taxon>
        <taxon>Pseudomonadati</taxon>
        <taxon>Planctomycetota</taxon>
        <taxon>Planctomycetia</taxon>
        <taxon>Gemmatales</taxon>
        <taxon>Gemmataceae</taxon>
        <taxon>Gemmata</taxon>
    </lineage>
</organism>
<keyword evidence="2" id="KW-0597">Phosphoprotein</keyword>
<feature type="modified residue" description="4-aspartylphosphate" evidence="2">
    <location>
        <position position="58"/>
    </location>
</feature>
<comment type="caution">
    <text evidence="4">The sequence shown here is derived from an EMBL/GenBank/DDBJ whole genome shotgun (WGS) entry which is preliminary data.</text>
</comment>
<dbReference type="SMART" id="SM00448">
    <property type="entry name" value="REC"/>
    <property type="match status" value="1"/>
</dbReference>
<gene>
    <name evidence="4" type="ORF">J8F10_04605</name>
</gene>
<dbReference type="Pfam" id="PF00072">
    <property type="entry name" value="Response_reg"/>
    <property type="match status" value="1"/>
</dbReference>
<feature type="domain" description="Response regulatory" evidence="3">
    <location>
        <begin position="8"/>
        <end position="125"/>
    </location>
</feature>
<name>A0ABS5BLK0_9BACT</name>
<dbReference type="PANTHER" id="PTHR43156">
    <property type="entry name" value="STAGE II SPORULATION PROTEIN E-RELATED"/>
    <property type="match status" value="1"/>
</dbReference>